<name>A0A1M5TXG0_9FIRM</name>
<keyword evidence="2" id="KW-1185">Reference proteome</keyword>
<proteinExistence type="predicted"/>
<evidence type="ECO:0000313" key="2">
    <source>
        <dbReference type="Proteomes" id="UP000242520"/>
    </source>
</evidence>
<gene>
    <name evidence="1" type="ORF">SAMN02744040_02331</name>
</gene>
<reference evidence="2" key="1">
    <citation type="submission" date="2016-11" db="EMBL/GenBank/DDBJ databases">
        <authorList>
            <person name="Varghese N."/>
            <person name="Submissions S."/>
        </authorList>
    </citation>
    <scope>NUCLEOTIDE SEQUENCE [LARGE SCALE GENOMIC DNA]</scope>
    <source>
        <strain evidence="2">DSM 15285</strain>
    </source>
</reference>
<dbReference type="AlphaFoldDB" id="A0A1M5TXG0"/>
<dbReference type="Proteomes" id="UP000242520">
    <property type="component" value="Unassembled WGS sequence"/>
</dbReference>
<evidence type="ECO:0000313" key="1">
    <source>
        <dbReference type="EMBL" id="SHH55409.1"/>
    </source>
</evidence>
<accession>A0A1M5TXG0</accession>
<dbReference type="OrthoDB" id="1938795at2"/>
<dbReference type="EMBL" id="FQXH01000048">
    <property type="protein sequence ID" value="SHH55409.1"/>
    <property type="molecule type" value="Genomic_DNA"/>
</dbReference>
<sequence length="428" mass="50751">MNIDKIKIGMEFKDYPSLCRVLGVEPKVGGRNTKLHKEEFKRYFNWTNRGRKYIITDIYPKPKEKIDRRGKSKGSRNNNNVYMKYIDPILTNFFDNLNNRIIFITANQLIKQIGIVSSNYFEAIKSKKEFFQYLSNKENIGNFTALNNVFYCTNNILKAMVNSSLNRLEKENIINYECNYILHELHERKHERKFDGINIRLATKKEKKIINKYEDIVLKELKVKKSYLEQNDKLRKMYYEKVNELVFSELKYINLYYIGYKIVVNSQNDTEDVKDYKIKLNKLIKERVESKNINNKKNLEEKYNDYAFGTPILKSYEKDIASESYLIDTKVIIDNLLDLNAKRLKLITIKNSKEIIKKFVEDKSIIKTTEDRKITKRYVNSLVEIDENELSVQEATQTIESEIEWGFDVSNENISTIGKNRRNVTHET</sequence>
<organism evidence="1 2">
    <name type="scientific">Tepidibacter thalassicus DSM 15285</name>
    <dbReference type="NCBI Taxonomy" id="1123350"/>
    <lineage>
        <taxon>Bacteria</taxon>
        <taxon>Bacillati</taxon>
        <taxon>Bacillota</taxon>
        <taxon>Clostridia</taxon>
        <taxon>Peptostreptococcales</taxon>
        <taxon>Peptostreptococcaceae</taxon>
        <taxon>Tepidibacter</taxon>
    </lineage>
</organism>
<dbReference type="RefSeq" id="WP_072726576.1">
    <property type="nucleotide sequence ID" value="NZ_FQXH01000048.1"/>
</dbReference>
<protein>
    <submittedName>
        <fullName evidence="1">Uncharacterized protein</fullName>
    </submittedName>
</protein>